<organism evidence="2 3">
    <name type="scientific">Bombyx mori</name>
    <name type="common">Silk moth</name>
    <dbReference type="NCBI Taxonomy" id="7091"/>
    <lineage>
        <taxon>Eukaryota</taxon>
        <taxon>Metazoa</taxon>
        <taxon>Ecdysozoa</taxon>
        <taxon>Arthropoda</taxon>
        <taxon>Hexapoda</taxon>
        <taxon>Insecta</taxon>
        <taxon>Pterygota</taxon>
        <taxon>Neoptera</taxon>
        <taxon>Endopterygota</taxon>
        <taxon>Lepidoptera</taxon>
        <taxon>Glossata</taxon>
        <taxon>Ditrysia</taxon>
        <taxon>Bombycoidea</taxon>
        <taxon>Bombycidae</taxon>
        <taxon>Bombycinae</taxon>
        <taxon>Bombyx</taxon>
    </lineage>
</organism>
<feature type="compositionally biased region" description="Polar residues" evidence="1">
    <location>
        <begin position="1595"/>
        <end position="1608"/>
    </location>
</feature>
<feature type="region of interest" description="Disordered" evidence="1">
    <location>
        <begin position="1271"/>
        <end position="1296"/>
    </location>
</feature>
<protein>
    <submittedName>
        <fullName evidence="2">Uncharacterized protein</fullName>
    </submittedName>
</protein>
<feature type="compositionally biased region" description="Basic and acidic residues" evidence="1">
    <location>
        <begin position="1448"/>
        <end position="1458"/>
    </location>
</feature>
<feature type="compositionally biased region" description="Polar residues" evidence="1">
    <location>
        <begin position="1433"/>
        <end position="1447"/>
    </location>
</feature>
<feature type="region of interest" description="Disordered" evidence="1">
    <location>
        <begin position="5618"/>
        <end position="5643"/>
    </location>
</feature>
<feature type="compositionally biased region" description="Polar residues" evidence="1">
    <location>
        <begin position="1360"/>
        <end position="1376"/>
    </location>
</feature>
<feature type="compositionally biased region" description="Low complexity" evidence="1">
    <location>
        <begin position="5072"/>
        <end position="5158"/>
    </location>
</feature>
<feature type="region of interest" description="Disordered" evidence="1">
    <location>
        <begin position="4307"/>
        <end position="4329"/>
    </location>
</feature>
<dbReference type="KEGG" id="bmor:101742438"/>
<feature type="compositionally biased region" description="Basic and acidic residues" evidence="1">
    <location>
        <begin position="5856"/>
        <end position="5869"/>
    </location>
</feature>
<feature type="region of interest" description="Disordered" evidence="1">
    <location>
        <begin position="1433"/>
        <end position="1505"/>
    </location>
</feature>
<feature type="region of interest" description="Disordered" evidence="1">
    <location>
        <begin position="5049"/>
        <end position="5239"/>
    </location>
</feature>
<sequence>MTSTNDGKDVKSIQTSVLKGKTHLIEFYKAIDAGLSNSTELSERVKYLCEAWRQVPYLCLCSVPDTQTHLINWIQRYTARNVFQEEWRTPKSKAEHSKLKESIEITLREVKTSIKNNHGECPQWKRLLSAHGEWFIRNMENPWDQPVLKKQDPITAEEILEWLRDEQAVIFTTRLIQLAASKCEVLALRLISTIMDRVREETTVVPDADEADDSKDKPIPQSTPSIYEDILTKEAGFTKEVWHFLTDLEFVLLHKRNQREQCIKLAKQTPLRGAHKLIERLRYRQKTPAPDKKLWKNASEIATLIAQVVVVRCMVVSRCAGAVRKALYHCSGALVALLGPAAVPAAARALAAPAASAAHLHTLADAHHEQSSEELKPFVCELYVRAITAGMNELEKLKLKTEKEREARSTEQMLALWFVQLSDLLSSSQRMKCECILTAFSVHPSPLMYEKIQAAPTLAPIALDTHEPRVGKDTSEFGSWATDSRSQTNLVKTSETLNLKQSQHQANVLSTAILSEGEALGLSAELCQDISVLLSGPRVKTLSWDMDRDLLLDNCRSYMERTNGGTKALTTELRYLNLDPKAYQHLPEEDDNENDAFYGIEKGYEHLVEFQEDEPEETWQPTTVLYDETYSPYSSNIESDFSVYRRKKKVKPNFESSEEECNPLSIVAETKKKERPHSKERSKERSQNREKSSERHQKTDQQKSKQKSQKKERRKITCADEDPLDITGLIQDQKKEVIVAKQKKKEKRKKKEEKIVPKCSSLSRLVGKRITKVCKPIETYKTASVTDSDYDNQGKCSLNSEGTEEVVFDGLYSMDELRSPENISQTEKIGPSNNEFSIANNINKSISSKPSSIRAIQIHRNMQTSHKIPPSIHNPRPIFKNGPEEVKKSKSVLIEYRKQLNSTYSKVQKSNSTTATTNLNNSLLKPMKAIKQESSFQAQIRPKPVTIPEIPKVFINKNQSQKLNVLNSEVNKILNKTQAPYQSLNNESLLNTQPASVHIESPSYSPAAYRPIYPMKENNVIKNSEHTLPTTYSLPQVSQPTDNTLDNFVKELKVTINAGAGLSNRALTPSHRNINPANRMTPPISATTKSEIKNKCAKQGIQNKSDTEITFSRLSYLHKNKQKVDALIDYQDAILKEYLAPTESNRTSADQINLTEHLRKNSAGLKTEANNLPPNTSMSVLRNVETPKHKYPSNTNSQTSVNNLHTIPRETTTGHSSRYDTYKNLPMVKPDNLTTYPTKTSLSEKDQQDILHILRQQNHLNNFQTVVKKETNSAKGDNHNSELSKNNAAHFSTPSTFLTPSAHLERKIDNFHKTEYQNNNQQTNKKSKILITDMQTIKPPTSVKPMQPNNAPKPARNRSKSNNGNGIKKSPSSVQVTKEYKVKKMDDSNLTGSKVKPSTDWESVMNAIRAQKTPSRGPKALDLGLNRSSSEQAFSNVQRDQGSSTKIKTPDTESKTVNERNSSLKQTTKVNTKSDSIRKLPIDTCTATNPDKKIKTPKMPEPNFRNTSKEVAHQFGSSKKAGVELGAKQFSCSLPKNDDPFISGIENSDYDLIEALMDDDLRQEIGELSSDEEFATSTHAVIKKPQKTYIDKSSSEASTTIVRNSQVVNPHDSSRNANDIKQQIVQMSVIRTNDPSKIYIPSVKGQTTNVPSTVKATNPLKDYTHNARPNLLGNNMANSKLEIPQHENKNGATEHIQKKKTNSHVAPVQQQTAPNVVLLGSNLSYDQYNRVQPQLNIELGLQQDPYINTPKTVYQPAQFKRPVIKPVIISNVPILTNHLPTSTISGQSTSTNTVLLQGNPPKSNTAVSQVSQGTVNQTDYTSNLGNSGSYLVDSIPSNSRKTQPINLHKDSGTSIISGTYSNKSSDKKIHILKSQEKQDILVHSEGLNKLEREQQKPQCRQKTPSATNKKTKCRGAIVESILSPCTPHVQTNSTIKLTETQNMNCLSYPKKISEQDQTHKRILPQSSNNSKVARSNRKETNLDSQTIKGVCSESSLERLVSKRVKKMDELEIKDKIIEIIKINKKRSKAKKVVTANESRPDMSQFAPINNDKETEAARGFIEPRCNPSQSVPVKSMKDTGVISVNDVHADISKSMPAQSVKEIGVLAANEVRSVNPKFVPVNTIKGTEVKPLNDVRSDIPKFASVKTVKETAVIDVKDCPEIPKALPDDTVKQREVKALNDVLLEIPKPVPIKSVEEKRVKASNNIRPDVSKSVSDIPKIISVENIKGTRVKPANDVRLEISKPIPVKNVQEAGATTTYVVHPEIPKAFPIVETTKGIASEVLKGVRPDVSRSILVQSVKETGVIPVKEHPETPKNIPVDTVKCTGVTTANEVCPDISKSIPVMSVRETVMDHELLLNNLETNKEMSQNDTCKTPLKHNGVTTRSKTFQALQSKTDKFDLELACALVDNNIEFNTPKSVESCVSGPIKEQAPANNESESKANELLNNNISIPTFLSSAEQNSITTKTDITCPQQAVVALPPNENVINVGDHLDDNTIDSDCELVEETPTSNETSEINHKQMLPLSKRIINSGNSSSQNAPSSKPEQVKTCNKNIIMTSHTTQNSLLRTKKVIEYIKLMDDDAKEKPNESCNKNCDVNQIKASDIPQSFKDDFKIEHLESDDNDSLKKIIRIKSPNGKTFKATIYGMCLDFDTLFEEPSLRTILLSNLAEKKRYTLNFFQVAREKSNIPIRTTVQEVNVQPISTGKEETIVLSDDDDEEVKVNSFKTEYGQYNVRISDTTLIEKHQKKFDQKCRVDVVRFNFKKYENKSTTDKLNSVNSIKGSTVDSSTNLIPQSSSQTTPVEILTERNKIETHECKQELKQETVENDVFDKKSLDSIDTQSVVTSDWPTSSFPPSPTKSKTVNNSIGNSEHQTHSDLTEMDTFKSNPSTNTTSIGDIDSKSAISQTLLDSKPIENILPDNFDSGKYLTAEIQDSATKKTTSDDLICEPVSVLASPISATEQTVSKLFDLEKSSMQLISSDVDSNCVFDTTTDETIPLSPLISSDRDSPTECILPDYNSINLCSSDNYTIENTNLDFNTLLSDSEASAEMILPDRNPMEFNDNTNITTRKSLNVFGVEDSTNESENSQGGAESMESNLNTLGDNIADRNTSSVQETTKTDDFINLPSNVCEAKILARNVNVNLKCYVKLTKCDKLAKTHENLRIIRNTCYVHLTRCDDVIEKLMRLKSNAGNDPNPRDTGRSSPLMEVFEMIASFQSRVNGEKQQMFQALTSHLCEADWLITKRKLSKLSIHEFSNETRKLCIKSGIIDSQANKKEDVLKTPPFNKNISEDHSMICKLKSVETVIMPETKISPRNLKRKIDQCETHNTKLSKMEEKPISLDKNILPERFTEKIDFTFNEDSPLMSSVQSGSLIESYDKNVEEIILFNEINIDEVDSDRETVCSTNSISLLAEFLGSDDVLEVENTNIKTKMEESKDVPIHNVSPKTLFQSNVLNRSQSTIILDESSLIPEASACTGNVTDATLMRETNYSTPTGTSDIGPLITSSVENIQISKDTVSVFDIAKNGIDENQPIAFDKSYDEFSLRSNLEHESEISVDKDNFNRSNNVYDVKMSEKETSITNTLSIPDIVLDDIKAKDLTEPKNVIQEENPQSDSVAVPIEYEDSTPLENQTTKSNNMSISCISSTGSVVTNCLQVLDKENSINDFSVPSATENNVRDDKTDPSTLYDHDSGNSNPLRDDQLHLDSNRSNVSPNILSQDMEVVVIDVDDRLVDKYNKDNSKYAKISKSCLCSDTEENEILNKSQNENLDKENNIDSMNDKNMQDYTTLKNKDILISQHFRESINCKGCFSDISQLENKDSCKNSKITQNNTHCNTSSTIDVHPVEKEINRNSSVNEEYDMRIRENSTNHKNVLPNNIKNADHNDSDKLKNIVTDVNKQDENSKSASDIGTKNNAPEMEASKSDNAVEFKIKDVENLNDDLVIEGVEYQDPEVGTCYVFSIVGSPNFISENNDKAEESQSDVDNNFKISDTCDSSDIEDLKLIVPKNTYSKRCKTNNEDIDFNDRKNKRNLKRKLDITDVKMKEKRYRKGKNIDYPKFSKFSMLETRYSKEYNNLIDYYRSVQFSYSRPFHIDHINVDLLHQNWPIQSTIKDFGHSIDMNLFNDLEMTNTPDPLNQTLAEELIANYDDVENCTSNEIKETNFKMGFGEESDRVINLGLDFSKFPAATLSDVKQYQPILQSANSIHKNNISTTNIKNEQLEGIKRLTTYIHLKDKVRDYFHKNTFDLNFDNVHHKTFESKHLDWDTKDLLTDLCRPDFFNPFPVEHVVQVVQVGQLPVSTAAQNPVTCDPRVTQVSDASPSQCSMENSPNDDSQSVIKTEYTELTTADLPLSLVHGYSQHNLQHLQHSEMLEADGDISMHTEIKSVVKIELVEELPEEKDESEIPLSNELEVRTIKIENEADYSFESNHVSPKPEPSPSPTAPIYQNDYPPVEQEKESNCITVSKEYNDRYEKKDQIAHAMTAAGIPTSPEPATSPSPDMMPESMCQGSIGSNQTSSNFQKISSVALQQALAQILPPPLNQTNVQENGQQGSNPSIAPQVLHIVKNASGNQLTLVDNTQQSVINTTGSATPVLHIVQNKGPTQANAASAAPTNTFSGLSLVDTGFQQGSNQLLHIVNAGNQNNNTGQLLKRVNLLTNLTNAQGSNEQKIVQFVCKSADGKAIQLNAPHQRGMVLRLQPFDTSNVQSSSAKPTENQDPNQSPASQCSTHINDATSQQEIKTRSVYEENYTQFINNSTTQQTVSESTSLPKFNQAFGKQVFQDETQKQDEITNNNSHLPSMNPENSECQSSENSLNLEHIDQINSPPLLLRKSPARTTQAQPNLVQQIKQTMAPIMHGGVIYTRQIPVNIGGGQTINLITVPSSNAEHEDSNQKQQSEVKFVNQNAEIDSPIIKIVQQNQTATNGDTHQDEHSAHVGANAESSSAPPPQPQPVLTQMRIKLPMLSKNPQMVSGARVVRPSFFQIQRNVIGGANQPVYQQLVLTAAPPLGQQTIRLPQTQTRPVKLPSENPTAESQMSTSTLEQLREFDLVLEQVKERSTGQPNSTSAFSKRHSSTSEASDTPVSTSSESSQQSRYSSTNQTVSAAFTTRKSSVSSSSTASTFARSPDSSGIVDSPSSSHVHVPQPARPETTPTETTAPPKPTKSTTKPRSRPKASSNPPNTLKLPVPPKTSSQKPLEDEQTTQRILYILAEYKEQVENSPDKDKPAPRRRTNLPINASGSKRRKGSFCRRHCMSPIQGEDSCRTMGSEDSSCGTSLGDCTENECIHSPQESPRKVVRRLTFEQDAPLLQQRPQPRNVILADGQTITLARGTAGKPTTAVLMPANYILPVSMVKGGQQIAIVTNRGPKLLTVTGSDGATTNALLLQRLVGPAGLKPVLSRPGVRHVRLPASALHNLQAFNLSTATTVQPPDSTAATSSAPDPPELLDTRATSSPWAERDSQDPKPDSDSSPDGSGPWNLPTSSDPLDYAYEETVRTDNMDRTVLDALPDRYTPDMEAQRIFDKMFDVDSKKSFMVDSQDDSPRCGYDIDTSDCDDKAYHQVVHRKDGTHRRLTHVSAAALRHKYAILEHELRLQKSLSEECEDLGVDSPSASELFPEAELLFGSSPAHEHTHDHHTHTPQTTISSSCIPQPDMDDQIATDQLLRPRTHQEQDLGLGLEDVGIVTVSEDGMQATIALDQEEFARSHPNTTFHSEPTEEGEIQPFTIAGFKGRQITSTIFHANRAPATVLMAAPQTTVISQATPDGTGVQNNVKYDIENMIDSLPDHGDNVNIPSVLVKEDGLTRYDNILTDNREIHISNTASAIVHSTGNATQVIRRVRYEEKRERVRDVRYAVDEPEALIAGDDAKMMGEDSSREATLESMPEDMDDDRSSPERHGDLFWETNSERSEGRRPDFSSDSDKCYDETNSTDSSGAGAHVRLHSVIKDARECTALDDAHPPLRTYPAKRPYQPEVSLSGKTRAGERRASARGVVKRGCHCCSGEPFPPRTKKPRPRKPTLDFTAAN</sequence>
<feature type="region of interest" description="Disordered" evidence="1">
    <location>
        <begin position="4778"/>
        <end position="4806"/>
    </location>
</feature>
<feature type="region of interest" description="Disordered" evidence="1">
    <location>
        <begin position="204"/>
        <end position="223"/>
    </location>
</feature>
<evidence type="ECO:0000256" key="1">
    <source>
        <dbReference type="SAM" id="MobiDB-lite"/>
    </source>
</evidence>
<feature type="compositionally biased region" description="Polar residues" evidence="1">
    <location>
        <begin position="3662"/>
        <end position="3671"/>
    </location>
</feature>
<feature type="compositionally biased region" description="Polar residues" evidence="1">
    <location>
        <begin position="5005"/>
        <end position="5014"/>
    </location>
</feature>
<feature type="compositionally biased region" description="Polar residues" evidence="1">
    <location>
        <begin position="1283"/>
        <end position="1296"/>
    </location>
</feature>
<dbReference type="EnsemblMetazoa" id="XM_038021012.1">
    <property type="protein sequence ID" value="XP_037876940.1"/>
    <property type="gene ID" value="LOC101742438"/>
</dbReference>
<evidence type="ECO:0000313" key="2">
    <source>
        <dbReference type="EnsemblMetazoa" id="XP_037876940.1"/>
    </source>
</evidence>
<dbReference type="Proteomes" id="UP000005204">
    <property type="component" value="Unassembled WGS sequence"/>
</dbReference>
<feature type="compositionally biased region" description="Basic and acidic residues" evidence="1">
    <location>
        <begin position="5448"/>
        <end position="5459"/>
    </location>
</feature>
<reference evidence="3" key="1">
    <citation type="journal article" date="2008" name="Insect Biochem. Mol. Biol.">
        <title>The genome of a lepidopteran model insect, the silkworm Bombyx mori.</title>
        <authorList>
            <consortium name="International Silkworm Genome Consortium"/>
        </authorList>
    </citation>
    <scope>NUCLEOTIDE SEQUENCE [LARGE SCALE GENOMIC DNA]</scope>
    <source>
        <strain evidence="3">p50T</strain>
    </source>
</reference>
<reference evidence="2" key="2">
    <citation type="submission" date="2022-06" db="UniProtKB">
        <authorList>
            <consortium name="EnsemblMetazoa"/>
        </authorList>
    </citation>
    <scope>IDENTIFICATION</scope>
    <source>
        <strain evidence="2">p50T (Dazao)</strain>
    </source>
</reference>
<proteinExistence type="predicted"/>
<feature type="compositionally biased region" description="Polar residues" evidence="1">
    <location>
        <begin position="4784"/>
        <end position="4806"/>
    </location>
</feature>
<evidence type="ECO:0000313" key="3">
    <source>
        <dbReference type="Proteomes" id="UP000005204"/>
    </source>
</evidence>
<accession>A0A8R2R7H5</accession>
<feature type="compositionally biased region" description="Basic and acidic residues" evidence="1">
    <location>
        <begin position="669"/>
        <end position="703"/>
    </location>
</feature>
<feature type="compositionally biased region" description="Polar residues" evidence="1">
    <location>
        <begin position="1795"/>
        <end position="1845"/>
    </location>
</feature>
<dbReference type="RefSeq" id="XP_037876940.1">
    <property type="nucleotide sequence ID" value="XM_038021012.2"/>
</dbReference>
<feature type="compositionally biased region" description="Basic and acidic residues" evidence="1">
    <location>
        <begin position="5204"/>
        <end position="5219"/>
    </location>
</feature>
<feature type="compositionally biased region" description="Polar residues" evidence="1">
    <location>
        <begin position="1964"/>
        <end position="1973"/>
    </location>
</feature>
<feature type="region of interest" description="Disordered" evidence="1">
    <location>
        <begin position="1190"/>
        <end position="1232"/>
    </location>
</feature>
<feature type="compositionally biased region" description="Basic and acidic residues" evidence="1">
    <location>
        <begin position="1271"/>
        <end position="1282"/>
    </location>
</feature>
<feature type="compositionally biased region" description="Polar residues" evidence="1">
    <location>
        <begin position="1896"/>
        <end position="1908"/>
    </location>
</feature>
<feature type="compositionally biased region" description="Basic and acidic residues" evidence="1">
    <location>
        <begin position="3672"/>
        <end position="3703"/>
    </location>
</feature>
<feature type="region of interest" description="Disordered" evidence="1">
    <location>
        <begin position="3078"/>
        <end position="3114"/>
    </location>
</feature>
<dbReference type="GeneID" id="101742438"/>
<feature type="region of interest" description="Disordered" evidence="1">
    <location>
        <begin position="5946"/>
        <end position="5979"/>
    </location>
</feature>
<feature type="region of interest" description="Disordered" evidence="1">
    <location>
        <begin position="4696"/>
        <end position="4723"/>
    </location>
</feature>
<feature type="region of interest" description="Disordered" evidence="1">
    <location>
        <begin position="1641"/>
        <end position="1670"/>
    </location>
</feature>
<feature type="region of interest" description="Disordered" evidence="1">
    <location>
        <begin position="1955"/>
        <end position="1984"/>
    </location>
</feature>
<feature type="region of interest" description="Disordered" evidence="1">
    <location>
        <begin position="5418"/>
        <end position="5477"/>
    </location>
</feature>
<name>A0A8R2R7H5_BOMMO</name>
<feature type="compositionally biased region" description="Basic and acidic residues" evidence="1">
    <location>
        <begin position="5880"/>
        <end position="5915"/>
    </location>
</feature>
<feature type="region of interest" description="Disordered" evidence="1">
    <location>
        <begin position="2843"/>
        <end position="2897"/>
    </location>
</feature>
<feature type="compositionally biased region" description="Polar residues" evidence="1">
    <location>
        <begin position="3082"/>
        <end position="3114"/>
    </location>
</feature>
<feature type="compositionally biased region" description="Polar residues" evidence="1">
    <location>
        <begin position="1644"/>
        <end position="1656"/>
    </location>
</feature>
<feature type="region of interest" description="Disordered" evidence="1">
    <location>
        <begin position="4913"/>
        <end position="4946"/>
    </location>
</feature>
<feature type="compositionally biased region" description="Polar residues" evidence="1">
    <location>
        <begin position="5021"/>
        <end position="5033"/>
    </location>
</feature>
<feature type="region of interest" description="Disordered" evidence="1">
    <location>
        <begin position="3662"/>
        <end position="3708"/>
    </location>
</feature>
<feature type="region of interest" description="Disordered" evidence="1">
    <location>
        <begin position="5856"/>
        <end position="5925"/>
    </location>
</feature>
<feature type="region of interest" description="Disordered" evidence="1">
    <location>
        <begin position="1892"/>
        <end position="1911"/>
    </location>
</feature>
<feature type="compositionally biased region" description="Polar residues" evidence="1">
    <location>
        <begin position="1192"/>
        <end position="1216"/>
    </location>
</feature>
<feature type="compositionally biased region" description="Basic residues" evidence="1">
    <location>
        <begin position="704"/>
        <end position="716"/>
    </location>
</feature>
<keyword evidence="3" id="KW-1185">Reference proteome</keyword>
<feature type="region of interest" description="Disordered" evidence="1">
    <location>
        <begin position="1795"/>
        <end position="1850"/>
    </location>
</feature>
<feature type="region of interest" description="Disordered" evidence="1">
    <location>
        <begin position="3893"/>
        <end position="3918"/>
    </location>
</feature>
<feature type="region of interest" description="Disordered" evidence="1">
    <location>
        <begin position="2782"/>
        <end position="2801"/>
    </location>
</feature>
<feature type="region of interest" description="Disordered" evidence="1">
    <location>
        <begin position="1593"/>
        <end position="1618"/>
    </location>
</feature>
<feature type="compositionally biased region" description="Polar residues" evidence="1">
    <location>
        <begin position="2883"/>
        <end position="2894"/>
    </location>
</feature>
<feature type="region of interest" description="Disordered" evidence="1">
    <location>
        <begin position="5993"/>
        <end position="6015"/>
    </location>
</feature>
<feature type="compositionally biased region" description="Polar residues" evidence="1">
    <location>
        <begin position="5418"/>
        <end position="5431"/>
    </location>
</feature>
<feature type="compositionally biased region" description="Polar residues" evidence="1">
    <location>
        <begin position="4308"/>
        <end position="4329"/>
    </location>
</feature>
<feature type="region of interest" description="Disordered" evidence="1">
    <location>
        <begin position="665"/>
        <end position="718"/>
    </location>
</feature>
<feature type="compositionally biased region" description="Polar residues" evidence="1">
    <location>
        <begin position="5052"/>
        <end position="5061"/>
    </location>
</feature>
<feature type="compositionally biased region" description="Polar residues" evidence="1">
    <location>
        <begin position="3900"/>
        <end position="3910"/>
    </location>
</feature>
<feature type="compositionally biased region" description="Polar residues" evidence="1">
    <location>
        <begin position="1459"/>
        <end position="1474"/>
    </location>
</feature>
<feature type="region of interest" description="Disordered" evidence="1">
    <location>
        <begin position="1338"/>
        <end position="1376"/>
    </location>
</feature>
<feature type="region of interest" description="Disordered" evidence="1">
    <location>
        <begin position="5005"/>
        <end position="5033"/>
    </location>
</feature>
<feature type="compositionally biased region" description="Polar residues" evidence="1">
    <location>
        <begin position="2782"/>
        <end position="2800"/>
    </location>
</feature>